<evidence type="ECO:0000256" key="2">
    <source>
        <dbReference type="ARBA" id="ARBA00023002"/>
    </source>
</evidence>
<protein>
    <recommendedName>
        <fullName evidence="3">Thioredoxin/glutathione peroxidase BtuE</fullName>
        <ecNumber evidence="3">1.11.1.24</ecNumber>
        <ecNumber evidence="3">1.11.1.9</ecNumber>
    </recommendedName>
</protein>
<dbReference type="InterPro" id="IPR000889">
    <property type="entry name" value="Glutathione_peroxidase"/>
</dbReference>
<dbReference type="GO" id="GO:0034599">
    <property type="term" value="P:cellular response to oxidative stress"/>
    <property type="evidence" value="ECO:0007669"/>
    <property type="project" value="TreeGrafter"/>
</dbReference>
<dbReference type="EC" id="1.11.1.24" evidence="3"/>
<dbReference type="GO" id="GO:0004602">
    <property type="term" value="F:glutathione peroxidase activity"/>
    <property type="evidence" value="ECO:0007669"/>
    <property type="project" value="UniProtKB-UniRule"/>
</dbReference>
<keyword evidence="2 3" id="KW-0560">Oxidoreductase</keyword>
<dbReference type="PRINTS" id="PR01011">
    <property type="entry name" value="GLUTPROXDASE"/>
</dbReference>
<dbReference type="Proteomes" id="UP000038750">
    <property type="component" value="Unassembled WGS sequence"/>
</dbReference>
<feature type="active site" evidence="3 4">
    <location>
        <position position="37"/>
    </location>
</feature>
<dbReference type="InterPro" id="IPR033674">
    <property type="entry name" value="BtuE"/>
</dbReference>
<dbReference type="SUPFAM" id="SSF52833">
    <property type="entry name" value="Thioredoxin-like"/>
    <property type="match status" value="1"/>
</dbReference>
<dbReference type="HAMAP" id="MF_02061">
    <property type="entry name" value="Thiored_glutath_peroxid"/>
    <property type="match status" value="1"/>
</dbReference>
<reference evidence="5 7" key="1">
    <citation type="submission" date="2015-03" db="EMBL/GenBank/DDBJ databases">
        <authorList>
            <person name="Murphy D."/>
        </authorList>
    </citation>
    <scope>NUCLEOTIDE SEQUENCE [LARGE SCALE GENOMIC DNA]</scope>
    <source>
        <strain evidence="5 7">BR165/97</strain>
    </source>
</reference>
<dbReference type="Proteomes" id="UP000424966">
    <property type="component" value="Chromosome"/>
</dbReference>
<evidence type="ECO:0000313" key="7">
    <source>
        <dbReference type="Proteomes" id="UP000038750"/>
    </source>
</evidence>
<dbReference type="PROSITE" id="PS00460">
    <property type="entry name" value="GLUTATHIONE_PEROXID_1"/>
    <property type="match status" value="1"/>
</dbReference>
<dbReference type="KEGG" id="yin:CH53_4137"/>
<sequence length="184" mass="20497">MSNPIYSIPVKTIESESILLEKYKGSVLLVVNVASQCGLTKQYEGLENLYKTYHQQGFEVLGFPSNEFAGQEPGSDEEIQAFCRGTFGVEFPMFSKIEVNGSQRHPLYQQLIAAKSVAVKPAGSEFYQRLASKGREPKQPGDILWNFEKFLISREGVVLERFAPDMTPEDPILIGAMTQALANN</sequence>
<evidence type="ECO:0000256" key="1">
    <source>
        <dbReference type="ARBA" id="ARBA00022559"/>
    </source>
</evidence>
<dbReference type="PIRSF" id="PIRSF000303">
    <property type="entry name" value="Glutathion_perox"/>
    <property type="match status" value="1"/>
</dbReference>
<dbReference type="InterPro" id="IPR036249">
    <property type="entry name" value="Thioredoxin-like_sf"/>
</dbReference>
<dbReference type="OrthoDB" id="9785502at2"/>
<dbReference type="AlphaFoldDB" id="A0A0T9M5A3"/>
<dbReference type="FunFam" id="3.40.30.10:FF:000010">
    <property type="entry name" value="Glutathione peroxidase"/>
    <property type="match status" value="1"/>
</dbReference>
<keyword evidence="1 3" id="KW-0575">Peroxidase</keyword>
<dbReference type="CDD" id="cd00340">
    <property type="entry name" value="GSH_Peroxidase"/>
    <property type="match status" value="1"/>
</dbReference>
<organism evidence="5 7">
    <name type="scientific">Yersinia intermedia</name>
    <dbReference type="NCBI Taxonomy" id="631"/>
    <lineage>
        <taxon>Bacteria</taxon>
        <taxon>Pseudomonadati</taxon>
        <taxon>Pseudomonadota</taxon>
        <taxon>Gammaproteobacteria</taxon>
        <taxon>Enterobacterales</taxon>
        <taxon>Yersiniaceae</taxon>
        <taxon>Yersinia</taxon>
    </lineage>
</organism>
<evidence type="ECO:0000256" key="3">
    <source>
        <dbReference type="HAMAP-Rule" id="MF_02061"/>
    </source>
</evidence>
<dbReference type="GO" id="GO:0140824">
    <property type="term" value="F:thioredoxin-dependent peroxiredoxin activity"/>
    <property type="evidence" value="ECO:0007669"/>
    <property type="project" value="UniProtKB-EC"/>
</dbReference>
<comment type="similarity">
    <text evidence="3">Belongs to the glutathione peroxidase family. BtuE subfamily.</text>
</comment>
<dbReference type="PANTHER" id="PTHR11592:SF40">
    <property type="entry name" value="THIOREDOXIN_GLUTATHIONE PEROXIDASE BTUE"/>
    <property type="match status" value="1"/>
</dbReference>
<comment type="function">
    <text evidence="3">Non-specific peroxidase that can use thioredoxin or glutathione as a reducing agent.</text>
</comment>
<keyword evidence="8" id="KW-1185">Reference proteome</keyword>
<dbReference type="eggNOG" id="COG0386">
    <property type="taxonomic scope" value="Bacteria"/>
</dbReference>
<evidence type="ECO:0000313" key="8">
    <source>
        <dbReference type="Proteomes" id="UP000424966"/>
    </source>
</evidence>
<name>A0A0T9M5A3_YERIN</name>
<dbReference type="PANTHER" id="PTHR11592">
    <property type="entry name" value="GLUTATHIONE PEROXIDASE"/>
    <property type="match status" value="1"/>
</dbReference>
<dbReference type="PROSITE" id="PS51355">
    <property type="entry name" value="GLUTATHIONE_PEROXID_3"/>
    <property type="match status" value="1"/>
</dbReference>
<dbReference type="STRING" id="631.CH53_4137"/>
<gene>
    <name evidence="3 5" type="primary">btuE</name>
    <name evidence="5" type="ORF">ERS008530_01703</name>
    <name evidence="6" type="ORF">FOC37_14920</name>
</gene>
<evidence type="ECO:0000313" key="6">
    <source>
        <dbReference type="EMBL" id="QGR71531.1"/>
    </source>
</evidence>
<dbReference type="Gene3D" id="3.40.30.10">
    <property type="entry name" value="Glutaredoxin"/>
    <property type="match status" value="1"/>
</dbReference>
<dbReference type="GeneID" id="58047581"/>
<accession>A0A0T9M5A3</accession>
<dbReference type="NCBIfam" id="NF007900">
    <property type="entry name" value="PRK10606.1"/>
    <property type="match status" value="1"/>
</dbReference>
<evidence type="ECO:0000313" key="5">
    <source>
        <dbReference type="EMBL" id="CNF62562.1"/>
    </source>
</evidence>
<comment type="catalytic activity">
    <reaction evidence="3">
        <text>a hydroperoxide + [thioredoxin]-dithiol = an alcohol + [thioredoxin]-disulfide + H2O</text>
        <dbReference type="Rhea" id="RHEA:62620"/>
        <dbReference type="Rhea" id="RHEA-COMP:10698"/>
        <dbReference type="Rhea" id="RHEA-COMP:10700"/>
        <dbReference type="ChEBI" id="CHEBI:15377"/>
        <dbReference type="ChEBI" id="CHEBI:29950"/>
        <dbReference type="ChEBI" id="CHEBI:30879"/>
        <dbReference type="ChEBI" id="CHEBI:35924"/>
        <dbReference type="ChEBI" id="CHEBI:50058"/>
        <dbReference type="EC" id="1.11.1.24"/>
    </reaction>
</comment>
<dbReference type="RefSeq" id="WP_042569831.1">
    <property type="nucleotide sequence ID" value="NZ_CABHXJ010000013.1"/>
</dbReference>
<comment type="catalytic activity">
    <reaction evidence="3">
        <text>2 glutathione + H2O2 = glutathione disulfide + 2 H2O</text>
        <dbReference type="Rhea" id="RHEA:16833"/>
        <dbReference type="ChEBI" id="CHEBI:15377"/>
        <dbReference type="ChEBI" id="CHEBI:16240"/>
        <dbReference type="ChEBI" id="CHEBI:57925"/>
        <dbReference type="ChEBI" id="CHEBI:58297"/>
        <dbReference type="EC" id="1.11.1.9"/>
    </reaction>
</comment>
<dbReference type="EC" id="1.11.1.9" evidence="3"/>
<evidence type="ECO:0000256" key="4">
    <source>
        <dbReference type="PIRSR" id="PIRSR000303-1"/>
    </source>
</evidence>
<reference evidence="6 8" key="2">
    <citation type="submission" date="2019-11" db="EMBL/GenBank/DDBJ databases">
        <title>FDA dAtabase for Regulatory Grade micrObial Sequences (FDA-ARGOS): Supporting development and validation of Infectious Disease Dx tests.</title>
        <authorList>
            <person name="Patel R."/>
            <person name="Rucinski S."/>
            <person name="Tallon L."/>
            <person name="Sadzewicz L."/>
            <person name="Vavikolanu K."/>
            <person name="Mehta A."/>
            <person name="Aluvathingal J."/>
            <person name="Nadendla S."/>
            <person name="Nandy P."/>
            <person name="Geyer C."/>
            <person name="Yan Y."/>
            <person name="Sichtig H."/>
        </authorList>
    </citation>
    <scope>NUCLEOTIDE SEQUENCE [LARGE SCALE GENOMIC DNA]</scope>
    <source>
        <strain evidence="6 8">FDAARGOS_729</strain>
    </source>
</reference>
<dbReference type="Pfam" id="PF00255">
    <property type="entry name" value="GSHPx"/>
    <property type="match status" value="1"/>
</dbReference>
<dbReference type="InterPro" id="IPR029759">
    <property type="entry name" value="GPX_AS"/>
</dbReference>
<dbReference type="EMBL" id="CPZJ01000005">
    <property type="protein sequence ID" value="CNF62562.1"/>
    <property type="molecule type" value="Genomic_DNA"/>
</dbReference>
<dbReference type="EMBL" id="CP046294">
    <property type="protein sequence ID" value="QGR71531.1"/>
    <property type="molecule type" value="Genomic_DNA"/>
</dbReference>
<proteinExistence type="inferred from homology"/>